<dbReference type="PROSITE" id="PS50222">
    <property type="entry name" value="EF_HAND_2"/>
    <property type="match status" value="1"/>
</dbReference>
<sequence>MTFGSPTTTFDPHDPFVVVNAMKSTHIATKRMAQETRERVTQEGRANAEWRRQQQQALHNSNRRLHKMKGDTQLIKSTAPPSAAAQFDVAIKDPRTPRPQLAPTFQVSQHLTRFSGARCNRGSRVLGRGGVGTSHVVGTSSPRDQMSLMNSMRSAGGILVNSGTQIAIPHAAISPHSHRGAGSRGGPFGATVTSGVGGGTCGTLVPLHDGSGHLSLPAIDRISPRIINNAESDFTVLSYGHTHAHAALFKELPEEYVFDLSGRRVPVVQFLKYFERTGQDTLSFPQYVHLVYSHPMEDTILAVRHFSSMYGWAANLSESIAKMVATLWLRWTEDGDIPFTMERFMEMHHAHPRNARRYAELEVIFRASDHNDDGVFDKDEFAAFFSGGQTAGDGNDSAGSSPRGDRRRVSSPQNKRKSMGSMRSSR</sequence>
<name>A0A0S4JA67_BODSA</name>
<dbReference type="VEuPathDB" id="TriTrypDB:BSAL_08670"/>
<dbReference type="InterPro" id="IPR011992">
    <property type="entry name" value="EF-hand-dom_pair"/>
</dbReference>
<evidence type="ECO:0000313" key="3">
    <source>
        <dbReference type="EMBL" id="CUG87102.1"/>
    </source>
</evidence>
<feature type="domain" description="EF-hand" evidence="2">
    <location>
        <begin position="356"/>
        <end position="391"/>
    </location>
</feature>
<evidence type="ECO:0000259" key="2">
    <source>
        <dbReference type="PROSITE" id="PS50222"/>
    </source>
</evidence>
<dbReference type="InterPro" id="IPR002048">
    <property type="entry name" value="EF_hand_dom"/>
</dbReference>
<keyword evidence="4" id="KW-1185">Reference proteome</keyword>
<protein>
    <recommendedName>
        <fullName evidence="2">EF-hand domain-containing protein</fullName>
    </recommendedName>
</protein>
<dbReference type="Proteomes" id="UP000051952">
    <property type="component" value="Unassembled WGS sequence"/>
</dbReference>
<accession>A0A0S4JA67</accession>
<feature type="compositionally biased region" description="Basic and acidic residues" evidence="1">
    <location>
        <begin position="38"/>
        <end position="52"/>
    </location>
</feature>
<evidence type="ECO:0000313" key="4">
    <source>
        <dbReference type="Proteomes" id="UP000051952"/>
    </source>
</evidence>
<dbReference type="GO" id="GO:0005509">
    <property type="term" value="F:calcium ion binding"/>
    <property type="evidence" value="ECO:0007669"/>
    <property type="project" value="InterPro"/>
</dbReference>
<proteinExistence type="predicted"/>
<feature type="region of interest" description="Disordered" evidence="1">
    <location>
        <begin position="38"/>
        <end position="57"/>
    </location>
</feature>
<reference evidence="4" key="1">
    <citation type="submission" date="2015-09" db="EMBL/GenBank/DDBJ databases">
        <authorList>
            <consortium name="Pathogen Informatics"/>
        </authorList>
    </citation>
    <scope>NUCLEOTIDE SEQUENCE [LARGE SCALE GENOMIC DNA]</scope>
    <source>
        <strain evidence="4">Lake Konstanz</strain>
    </source>
</reference>
<dbReference type="AlphaFoldDB" id="A0A0S4JA67"/>
<dbReference type="EMBL" id="CYKH01001443">
    <property type="protein sequence ID" value="CUG87102.1"/>
    <property type="molecule type" value="Genomic_DNA"/>
</dbReference>
<dbReference type="SUPFAM" id="SSF47473">
    <property type="entry name" value="EF-hand"/>
    <property type="match status" value="1"/>
</dbReference>
<organism evidence="3 4">
    <name type="scientific">Bodo saltans</name>
    <name type="common">Flagellated protozoan</name>
    <dbReference type="NCBI Taxonomy" id="75058"/>
    <lineage>
        <taxon>Eukaryota</taxon>
        <taxon>Discoba</taxon>
        <taxon>Euglenozoa</taxon>
        <taxon>Kinetoplastea</taxon>
        <taxon>Metakinetoplastina</taxon>
        <taxon>Eubodonida</taxon>
        <taxon>Bodonidae</taxon>
        <taxon>Bodo</taxon>
    </lineage>
</organism>
<feature type="region of interest" description="Disordered" evidence="1">
    <location>
        <begin position="386"/>
        <end position="426"/>
    </location>
</feature>
<dbReference type="Gene3D" id="1.10.238.10">
    <property type="entry name" value="EF-hand"/>
    <property type="match status" value="1"/>
</dbReference>
<evidence type="ECO:0000256" key="1">
    <source>
        <dbReference type="SAM" id="MobiDB-lite"/>
    </source>
</evidence>
<gene>
    <name evidence="3" type="ORF">BSAL_08670</name>
</gene>